<dbReference type="Proteomes" id="UP000305417">
    <property type="component" value="Unassembled WGS sequence"/>
</dbReference>
<dbReference type="RefSeq" id="WP_138108694.1">
    <property type="nucleotide sequence ID" value="NZ_VBUC01000009.1"/>
</dbReference>
<sequence>MASIIGESHTEILNITLSNIDTISTKLDANKFIQKARDSFKKGINNYEIADDEKAKLIAQYEAQISLGLISEIIKLSKDLILTDVQIKETNANIDLKAQQKLSIIADDSIKASQNTEDIKLKQAQTLETNARKSSIDKDTAIKIQQELVVKEQVSGEKVRTELGLEQIVTEKYRHRDLLASIGVKVSSNEATKQQAKFEEARRLIALQSNNQNTYMKKADYMVQQLQALAQDDKIIISADQIASVKNTIDLIPIDKITYNSEVSINSLNLPMTEIPKPIIN</sequence>
<name>A0ABY2V5A3_9BACT</name>
<proteinExistence type="predicted"/>
<gene>
    <name evidence="1" type="ORF">FE247_05255</name>
</gene>
<reference evidence="1 2" key="1">
    <citation type="submission" date="2019-05" db="EMBL/GenBank/DDBJ databases">
        <title>Arcobacter cibarius and Arcobacter thereius providing challenges in identification an antibiotic susceptibility and Quinolone resistance.</title>
        <authorList>
            <person name="Busch A."/>
            <person name="Hanel I."/>
            <person name="Hotzel H."/>
            <person name="Tomaso H."/>
        </authorList>
    </citation>
    <scope>NUCLEOTIDE SEQUENCE [LARGE SCALE GENOMIC DNA]</scope>
    <source>
        <strain evidence="1 2">16CS0831-2</strain>
    </source>
</reference>
<comment type="caution">
    <text evidence="1">The sequence shown here is derived from an EMBL/GenBank/DDBJ whole genome shotgun (WGS) entry which is preliminary data.</text>
</comment>
<accession>A0ABY2V5A3</accession>
<protein>
    <submittedName>
        <fullName evidence="1">Uncharacterized protein</fullName>
    </submittedName>
</protein>
<keyword evidence="2" id="KW-1185">Reference proteome</keyword>
<evidence type="ECO:0000313" key="2">
    <source>
        <dbReference type="Proteomes" id="UP000305417"/>
    </source>
</evidence>
<evidence type="ECO:0000313" key="1">
    <source>
        <dbReference type="EMBL" id="TLS99940.1"/>
    </source>
</evidence>
<organism evidence="1 2">
    <name type="scientific">Aliarcobacter cibarius</name>
    <dbReference type="NCBI Taxonomy" id="255507"/>
    <lineage>
        <taxon>Bacteria</taxon>
        <taxon>Pseudomonadati</taxon>
        <taxon>Campylobacterota</taxon>
        <taxon>Epsilonproteobacteria</taxon>
        <taxon>Campylobacterales</taxon>
        <taxon>Arcobacteraceae</taxon>
        <taxon>Aliarcobacter</taxon>
    </lineage>
</organism>
<dbReference type="EMBL" id="VBUC01000009">
    <property type="protein sequence ID" value="TLS99940.1"/>
    <property type="molecule type" value="Genomic_DNA"/>
</dbReference>